<keyword evidence="2" id="KW-1185">Reference proteome</keyword>
<protein>
    <submittedName>
        <fullName evidence="1">Uncharacterized protein</fullName>
    </submittedName>
</protein>
<organism evidence="1 2">
    <name type="scientific">Bremerella alba</name>
    <dbReference type="NCBI Taxonomy" id="980252"/>
    <lineage>
        <taxon>Bacteria</taxon>
        <taxon>Pseudomonadati</taxon>
        <taxon>Planctomycetota</taxon>
        <taxon>Planctomycetia</taxon>
        <taxon>Pirellulales</taxon>
        <taxon>Pirellulaceae</taxon>
        <taxon>Bremerella</taxon>
    </lineage>
</organism>
<dbReference type="AlphaFoldDB" id="A0A7V8VA16"/>
<dbReference type="Proteomes" id="UP000551616">
    <property type="component" value="Unassembled WGS sequence"/>
</dbReference>
<reference evidence="1 2" key="1">
    <citation type="submission" date="2020-05" db="EMBL/GenBank/DDBJ databases">
        <title>Bremerella alba sp. nov., a novel planctomycete isolated from the surface of the macroalga Fucus spiralis.</title>
        <authorList>
            <person name="Godinho O."/>
            <person name="Botelho R."/>
            <person name="Albuquerque L."/>
            <person name="Wiegand S."/>
            <person name="Da Costa M.S."/>
            <person name="Lobo-Da-Cunha A."/>
            <person name="Jogler C."/>
            <person name="Lage O.M."/>
        </authorList>
    </citation>
    <scope>NUCLEOTIDE SEQUENCE [LARGE SCALE GENOMIC DNA]</scope>
    <source>
        <strain evidence="1 2">FF15</strain>
    </source>
</reference>
<sequence>MRTLFCRRVLSSAANRTLHNVVALPFDGDRIWCDTFRFASLLAPYPRLRGGLSGWAAFFG</sequence>
<dbReference type="EMBL" id="JABRWO010000017">
    <property type="protein sequence ID" value="MBA2117630.1"/>
    <property type="molecule type" value="Genomic_DNA"/>
</dbReference>
<comment type="caution">
    <text evidence="1">The sequence shown here is derived from an EMBL/GenBank/DDBJ whole genome shotgun (WGS) entry which is preliminary data.</text>
</comment>
<accession>A0A7V8VA16</accession>
<gene>
    <name evidence="1" type="ORF">HOV93_48300</name>
</gene>
<name>A0A7V8VA16_9BACT</name>
<proteinExistence type="predicted"/>
<evidence type="ECO:0000313" key="1">
    <source>
        <dbReference type="EMBL" id="MBA2117630.1"/>
    </source>
</evidence>
<evidence type="ECO:0000313" key="2">
    <source>
        <dbReference type="Proteomes" id="UP000551616"/>
    </source>
</evidence>